<gene>
    <name evidence="3" type="ORF">PSRA_0157</name>
</gene>
<feature type="domain" description="DUF5648" evidence="2">
    <location>
        <begin position="199"/>
        <end position="328"/>
    </location>
</feature>
<feature type="domain" description="DUF5648" evidence="2">
    <location>
        <begin position="2"/>
        <end position="114"/>
    </location>
</feature>
<name>A0A261F2K4_9BIFI</name>
<reference evidence="3 4" key="1">
    <citation type="journal article" date="2017" name="BMC Genomics">
        <title>Comparative genomic and phylogenomic analyses of the Bifidobacteriaceae family.</title>
        <authorList>
            <person name="Lugli G.A."/>
            <person name="Milani C."/>
            <person name="Turroni F."/>
            <person name="Duranti S."/>
            <person name="Mancabelli L."/>
            <person name="Mangifesta M."/>
            <person name="Ferrario C."/>
            <person name="Modesto M."/>
            <person name="Mattarelli P."/>
            <person name="Jiri K."/>
            <person name="van Sinderen D."/>
            <person name="Ventura M."/>
        </authorList>
    </citation>
    <scope>NUCLEOTIDE SEQUENCE [LARGE SCALE GENOMIC DNA]</scope>
    <source>
        <strain evidence="3 4">DSM 24742</strain>
    </source>
</reference>
<dbReference type="Pfam" id="PF01841">
    <property type="entry name" value="Transglut_core"/>
    <property type="match status" value="1"/>
</dbReference>
<dbReference type="AlphaFoldDB" id="A0A261F2K4"/>
<evidence type="ECO:0000259" key="2">
    <source>
        <dbReference type="Pfam" id="PF18885"/>
    </source>
</evidence>
<accession>A0A261F2K4</accession>
<evidence type="ECO:0000313" key="3">
    <source>
        <dbReference type="EMBL" id="OZG53350.1"/>
    </source>
</evidence>
<dbReference type="Proteomes" id="UP000216725">
    <property type="component" value="Unassembled WGS sequence"/>
</dbReference>
<sequence length="537" mass="61219">MAERDSLLLSGWTYESIAWSAPAASTVNVYRLCNVTSSQHAYTTSDDEVASLTSNGWRNEGVAFQASDDADDEIPVYRQYDPNNGQHNYTTDLDEAQSLIRSGWNDEHIAWYAVEDPDPTITHPVTIYDRTDYSAIYDFNYYIDRYPDIKQAYGNDDAGALKHFATTGILENRQGKQNYDTATYNSMRKVASIPYSSDLYRMYNTNTGEHFYTSSVQERDSLLLSGWTYESIAWTSPTGPLAGDSIYRLYSPGSGRHFYTTDGDERDSLVKLGWRYEGVSFSSDPQQAKPVYRQYNQRNGEHNYTTSANEARTLIDSGWNDEGIAWYGMEDPDPTITHPVTIYDRTDYSAIYDFNYYIGRYPDIKQAYGNDDAGALKHFATTGILENRQGKQNYDTATYNRLKLQRMYPDAWKVLPSIGTDLRSAYNYSIRKWVKMEIAPEKGTHYYAMMGYTGRSGNCYLMAGTFTELAKALGYDAKQVTGYVLLKNGYHSQHSWVEIDGRVYDPDCESELKVDSFGKHYGDPGTLKYHKEGYMKA</sequence>
<dbReference type="SUPFAM" id="SSF54001">
    <property type="entry name" value="Cysteine proteinases"/>
    <property type="match status" value="1"/>
</dbReference>
<dbReference type="OrthoDB" id="3240600at2"/>
<dbReference type="Gene3D" id="3.10.620.30">
    <property type="match status" value="1"/>
</dbReference>
<evidence type="ECO:0000259" key="1">
    <source>
        <dbReference type="Pfam" id="PF01841"/>
    </source>
</evidence>
<protein>
    <submittedName>
        <fullName evidence="3">Peptidase</fullName>
    </submittedName>
</protein>
<dbReference type="InterPro" id="IPR043708">
    <property type="entry name" value="DUF5648"/>
</dbReference>
<organism evidence="3 4">
    <name type="scientific">Pseudoscardovia radai</name>
    <dbReference type="NCBI Taxonomy" id="987066"/>
    <lineage>
        <taxon>Bacteria</taxon>
        <taxon>Bacillati</taxon>
        <taxon>Actinomycetota</taxon>
        <taxon>Actinomycetes</taxon>
        <taxon>Bifidobacteriales</taxon>
        <taxon>Bifidobacteriaceae</taxon>
        <taxon>Pseudoscardovia</taxon>
    </lineage>
</organism>
<proteinExistence type="predicted"/>
<dbReference type="InterPro" id="IPR038765">
    <property type="entry name" value="Papain-like_cys_pep_sf"/>
</dbReference>
<evidence type="ECO:0000313" key="4">
    <source>
        <dbReference type="Proteomes" id="UP000216725"/>
    </source>
</evidence>
<dbReference type="Pfam" id="PF18885">
    <property type="entry name" value="DUF5648"/>
    <property type="match status" value="2"/>
</dbReference>
<feature type="domain" description="Transglutaminase-like" evidence="1">
    <location>
        <begin position="430"/>
        <end position="499"/>
    </location>
</feature>
<dbReference type="EMBL" id="MWWR01000002">
    <property type="protein sequence ID" value="OZG53350.1"/>
    <property type="molecule type" value="Genomic_DNA"/>
</dbReference>
<keyword evidence="4" id="KW-1185">Reference proteome</keyword>
<comment type="caution">
    <text evidence="3">The sequence shown here is derived from an EMBL/GenBank/DDBJ whole genome shotgun (WGS) entry which is preliminary data.</text>
</comment>
<dbReference type="InterPro" id="IPR002931">
    <property type="entry name" value="Transglutaminase-like"/>
</dbReference>